<reference evidence="1 2" key="1">
    <citation type="journal article" date="2019" name="Sci. Rep.">
        <title>Orb-weaving spider Araneus ventricosus genome elucidates the spidroin gene catalogue.</title>
        <authorList>
            <person name="Kono N."/>
            <person name="Nakamura H."/>
            <person name="Ohtoshi R."/>
            <person name="Moran D.A.P."/>
            <person name="Shinohara A."/>
            <person name="Yoshida Y."/>
            <person name="Fujiwara M."/>
            <person name="Mori M."/>
            <person name="Tomita M."/>
            <person name="Arakawa K."/>
        </authorList>
    </citation>
    <scope>NUCLEOTIDE SEQUENCE [LARGE SCALE GENOMIC DNA]</scope>
</reference>
<sequence>MVPTRRRPSAQDIKCPTCPTLHSGQILATSLRDLSENPTREIITDEAVLSVIMAEDELSFSVPFQVLRSSLFVKDQFSGVDNVFCSNSRHIGNRKTVNPDFAEVLPPAGFIHRCQVVNIFS</sequence>
<organism evidence="1 2">
    <name type="scientific">Araneus ventricosus</name>
    <name type="common">Orbweaver spider</name>
    <name type="synonym">Epeira ventricosa</name>
    <dbReference type="NCBI Taxonomy" id="182803"/>
    <lineage>
        <taxon>Eukaryota</taxon>
        <taxon>Metazoa</taxon>
        <taxon>Ecdysozoa</taxon>
        <taxon>Arthropoda</taxon>
        <taxon>Chelicerata</taxon>
        <taxon>Arachnida</taxon>
        <taxon>Araneae</taxon>
        <taxon>Araneomorphae</taxon>
        <taxon>Entelegynae</taxon>
        <taxon>Araneoidea</taxon>
        <taxon>Araneidae</taxon>
        <taxon>Araneus</taxon>
    </lineage>
</organism>
<dbReference type="AlphaFoldDB" id="A0A4Y2HEN1"/>
<gene>
    <name evidence="1" type="ORF">AVEN_275778_1</name>
</gene>
<name>A0A4Y2HEN1_ARAVE</name>
<evidence type="ECO:0000313" key="1">
    <source>
        <dbReference type="EMBL" id="GBM63754.1"/>
    </source>
</evidence>
<accession>A0A4Y2HEN1</accession>
<evidence type="ECO:0000313" key="2">
    <source>
        <dbReference type="Proteomes" id="UP000499080"/>
    </source>
</evidence>
<comment type="caution">
    <text evidence="1">The sequence shown here is derived from an EMBL/GenBank/DDBJ whole genome shotgun (WGS) entry which is preliminary data.</text>
</comment>
<dbReference type="EMBL" id="BGPR01001887">
    <property type="protein sequence ID" value="GBM63754.1"/>
    <property type="molecule type" value="Genomic_DNA"/>
</dbReference>
<dbReference type="Proteomes" id="UP000499080">
    <property type="component" value="Unassembled WGS sequence"/>
</dbReference>
<protein>
    <submittedName>
        <fullName evidence="1">Uncharacterized protein</fullName>
    </submittedName>
</protein>
<keyword evidence="2" id="KW-1185">Reference proteome</keyword>
<proteinExistence type="predicted"/>